<gene>
    <name evidence="9" type="ORF">HGB38_07110</name>
</gene>
<keyword evidence="10" id="KW-1185">Reference proteome</keyword>
<dbReference type="Gene3D" id="1.10.3720.10">
    <property type="entry name" value="MetI-like"/>
    <property type="match status" value="1"/>
</dbReference>
<evidence type="ECO:0000256" key="3">
    <source>
        <dbReference type="ARBA" id="ARBA00022475"/>
    </source>
</evidence>
<dbReference type="GO" id="GO:0071916">
    <property type="term" value="F:dipeptide transmembrane transporter activity"/>
    <property type="evidence" value="ECO:0007669"/>
    <property type="project" value="TreeGrafter"/>
</dbReference>
<evidence type="ECO:0000313" key="10">
    <source>
        <dbReference type="Proteomes" id="UP000540698"/>
    </source>
</evidence>
<accession>A0A7X6R262</accession>
<dbReference type="PANTHER" id="PTHR43163">
    <property type="entry name" value="DIPEPTIDE TRANSPORT SYSTEM PERMEASE PROTEIN DPPB-RELATED"/>
    <property type="match status" value="1"/>
</dbReference>
<comment type="caution">
    <text evidence="9">The sequence shown here is derived from an EMBL/GenBank/DDBJ whole genome shotgun (WGS) entry which is preliminary data.</text>
</comment>
<evidence type="ECO:0000256" key="5">
    <source>
        <dbReference type="ARBA" id="ARBA00022989"/>
    </source>
</evidence>
<protein>
    <submittedName>
        <fullName evidence="9">ABC transporter permease</fullName>
    </submittedName>
</protein>
<dbReference type="InterPro" id="IPR000515">
    <property type="entry name" value="MetI-like"/>
</dbReference>
<keyword evidence="6 7" id="KW-0472">Membrane</keyword>
<feature type="transmembrane region" description="Helical" evidence="7">
    <location>
        <begin position="142"/>
        <end position="165"/>
    </location>
</feature>
<keyword evidence="5 7" id="KW-1133">Transmembrane helix</keyword>
<feature type="transmembrane region" description="Helical" evidence="7">
    <location>
        <begin position="234"/>
        <end position="256"/>
    </location>
</feature>
<name>A0A7X6R262_9NOCA</name>
<dbReference type="GO" id="GO:0005886">
    <property type="term" value="C:plasma membrane"/>
    <property type="evidence" value="ECO:0007669"/>
    <property type="project" value="UniProtKB-SubCell"/>
</dbReference>
<evidence type="ECO:0000259" key="8">
    <source>
        <dbReference type="PROSITE" id="PS50928"/>
    </source>
</evidence>
<sequence length="315" mass="33536">MNPHRRKVFGRIAGVVLSAVAMMWAAVTLAFLAVHIAPGDPVTAIMGESSDPGLRARIEQDWGLDRPLLVQYGRHLGRLLHGDLGYSYVRGEPVTDIVFGEQLGSSAQLAGFALLLAVVLAPLLAVLTAGRRDVLSRSITTAEIVVASAPPFWTGLLLIWIFAFTLKVLPVTAGNEFQRLILPAVTLALPIAAVLAQVMREGIERALEQPFALTARSRGIGAIRLRLRHGLRHSLIPAATLAGWAVSGLLTGTVVVEEVFGRSGVGRATVEAVGYSDVPVVLGVALLSAAVYLIVTVVVDIAYLWIDPRLQEASA</sequence>
<keyword evidence="2 7" id="KW-0813">Transport</keyword>
<dbReference type="RefSeq" id="WP_062974377.1">
    <property type="nucleotide sequence ID" value="NZ_JAAXOS010000003.1"/>
</dbReference>
<dbReference type="Pfam" id="PF19300">
    <property type="entry name" value="BPD_transp_1_N"/>
    <property type="match status" value="1"/>
</dbReference>
<keyword evidence="3" id="KW-1003">Cell membrane</keyword>
<keyword evidence="4 7" id="KW-0812">Transmembrane</keyword>
<evidence type="ECO:0000313" key="9">
    <source>
        <dbReference type="EMBL" id="NKY25988.1"/>
    </source>
</evidence>
<dbReference type="Pfam" id="PF00528">
    <property type="entry name" value="BPD_transp_1"/>
    <property type="match status" value="1"/>
</dbReference>
<dbReference type="InterPro" id="IPR035906">
    <property type="entry name" value="MetI-like_sf"/>
</dbReference>
<dbReference type="InterPro" id="IPR045621">
    <property type="entry name" value="BPD_transp_1_N"/>
</dbReference>
<dbReference type="SUPFAM" id="SSF161098">
    <property type="entry name" value="MetI-like"/>
    <property type="match status" value="1"/>
</dbReference>
<dbReference type="PANTHER" id="PTHR43163:SF6">
    <property type="entry name" value="DIPEPTIDE TRANSPORT SYSTEM PERMEASE PROTEIN DPPB-RELATED"/>
    <property type="match status" value="1"/>
</dbReference>
<organism evidence="9 10">
    <name type="scientific">Nocardia gamkensis</name>
    <dbReference type="NCBI Taxonomy" id="352869"/>
    <lineage>
        <taxon>Bacteria</taxon>
        <taxon>Bacillati</taxon>
        <taxon>Actinomycetota</taxon>
        <taxon>Actinomycetes</taxon>
        <taxon>Mycobacteriales</taxon>
        <taxon>Nocardiaceae</taxon>
        <taxon>Nocardia</taxon>
    </lineage>
</organism>
<feature type="transmembrane region" description="Helical" evidence="7">
    <location>
        <begin position="177"/>
        <end position="196"/>
    </location>
</feature>
<feature type="domain" description="ABC transmembrane type-1" evidence="8">
    <location>
        <begin position="103"/>
        <end position="303"/>
    </location>
</feature>
<evidence type="ECO:0000256" key="1">
    <source>
        <dbReference type="ARBA" id="ARBA00004651"/>
    </source>
</evidence>
<evidence type="ECO:0000256" key="7">
    <source>
        <dbReference type="RuleBase" id="RU363032"/>
    </source>
</evidence>
<comment type="similarity">
    <text evidence="7">Belongs to the binding-protein-dependent transport system permease family.</text>
</comment>
<comment type="subcellular location">
    <subcellularLocation>
        <location evidence="1 7">Cell membrane</location>
        <topology evidence="1 7">Multi-pass membrane protein</topology>
    </subcellularLocation>
</comment>
<evidence type="ECO:0000256" key="6">
    <source>
        <dbReference type="ARBA" id="ARBA00023136"/>
    </source>
</evidence>
<proteinExistence type="inferred from homology"/>
<evidence type="ECO:0000256" key="4">
    <source>
        <dbReference type="ARBA" id="ARBA00022692"/>
    </source>
</evidence>
<feature type="transmembrane region" description="Helical" evidence="7">
    <location>
        <begin position="109"/>
        <end position="130"/>
    </location>
</feature>
<feature type="transmembrane region" description="Helical" evidence="7">
    <location>
        <begin position="12"/>
        <end position="37"/>
    </location>
</feature>
<dbReference type="Proteomes" id="UP000540698">
    <property type="component" value="Unassembled WGS sequence"/>
</dbReference>
<dbReference type="PROSITE" id="PS50928">
    <property type="entry name" value="ABC_TM1"/>
    <property type="match status" value="1"/>
</dbReference>
<reference evidence="9 10" key="1">
    <citation type="submission" date="2020-04" db="EMBL/GenBank/DDBJ databases">
        <title>MicrobeNet Type strains.</title>
        <authorList>
            <person name="Nicholson A.C."/>
        </authorList>
    </citation>
    <scope>NUCLEOTIDE SEQUENCE [LARGE SCALE GENOMIC DNA]</scope>
    <source>
        <strain evidence="9 10">DSM 44956</strain>
    </source>
</reference>
<evidence type="ECO:0000256" key="2">
    <source>
        <dbReference type="ARBA" id="ARBA00022448"/>
    </source>
</evidence>
<dbReference type="EMBL" id="JAAXOS010000003">
    <property type="protein sequence ID" value="NKY25988.1"/>
    <property type="molecule type" value="Genomic_DNA"/>
</dbReference>
<feature type="transmembrane region" description="Helical" evidence="7">
    <location>
        <begin position="280"/>
        <end position="306"/>
    </location>
</feature>
<dbReference type="AlphaFoldDB" id="A0A7X6R262"/>